<proteinExistence type="inferred from homology"/>
<evidence type="ECO:0000256" key="1">
    <source>
        <dbReference type="ARBA" id="ARBA00009085"/>
    </source>
</evidence>
<dbReference type="InterPro" id="IPR028889">
    <property type="entry name" value="USP"/>
</dbReference>
<dbReference type="InterPro" id="IPR001394">
    <property type="entry name" value="Peptidase_C19_UCH"/>
</dbReference>
<protein>
    <recommendedName>
        <fullName evidence="2">USP domain-containing protein</fullName>
    </recommendedName>
</protein>
<dbReference type="Gene3D" id="3.90.70.10">
    <property type="entry name" value="Cysteine proteinases"/>
    <property type="match status" value="1"/>
</dbReference>
<comment type="similarity">
    <text evidence="1">Belongs to the peptidase C19 family.</text>
</comment>
<dbReference type="PANTHER" id="PTHR21646:SF23">
    <property type="entry name" value="UBIQUITIN CARBOXYL-TERMINAL HYDROLASE USP2"/>
    <property type="match status" value="1"/>
</dbReference>
<dbReference type="GO" id="GO:0004843">
    <property type="term" value="F:cysteine-type deubiquitinase activity"/>
    <property type="evidence" value="ECO:0007669"/>
    <property type="project" value="InterPro"/>
</dbReference>
<reference evidence="4" key="1">
    <citation type="journal article" date="2014" name="Science">
        <title>Ancient hybridizations among the ancestral genomes of bread wheat.</title>
        <authorList>
            <consortium name="International Wheat Genome Sequencing Consortium,"/>
            <person name="Marcussen T."/>
            <person name="Sandve S.R."/>
            <person name="Heier L."/>
            <person name="Spannagl M."/>
            <person name="Pfeifer M."/>
            <person name="Jakobsen K.S."/>
            <person name="Wulff B.B."/>
            <person name="Steuernagel B."/>
            <person name="Mayer K.F."/>
            <person name="Olsen O.A."/>
        </authorList>
    </citation>
    <scope>NUCLEOTIDE SEQUENCE [LARGE SCALE GENOMIC DNA]</scope>
    <source>
        <strain evidence="4">cv. AL8/78</strain>
    </source>
</reference>
<evidence type="ECO:0000313" key="4">
    <source>
        <dbReference type="Proteomes" id="UP000015105"/>
    </source>
</evidence>
<dbReference type="AlphaFoldDB" id="A0A453BZ95"/>
<accession>A0A453BZ95</accession>
<organism evidence="3 4">
    <name type="scientific">Aegilops tauschii subsp. strangulata</name>
    <name type="common">Goatgrass</name>
    <dbReference type="NCBI Taxonomy" id="200361"/>
    <lineage>
        <taxon>Eukaryota</taxon>
        <taxon>Viridiplantae</taxon>
        <taxon>Streptophyta</taxon>
        <taxon>Embryophyta</taxon>
        <taxon>Tracheophyta</taxon>
        <taxon>Spermatophyta</taxon>
        <taxon>Magnoliopsida</taxon>
        <taxon>Liliopsida</taxon>
        <taxon>Poales</taxon>
        <taxon>Poaceae</taxon>
        <taxon>BOP clade</taxon>
        <taxon>Pooideae</taxon>
        <taxon>Triticodae</taxon>
        <taxon>Triticeae</taxon>
        <taxon>Triticinae</taxon>
        <taxon>Aegilops</taxon>
    </lineage>
</organism>
<evidence type="ECO:0000313" key="3">
    <source>
        <dbReference type="EnsemblPlants" id="AET2Gv20684900.14"/>
    </source>
</evidence>
<dbReference type="Pfam" id="PF00443">
    <property type="entry name" value="UCH"/>
    <property type="match status" value="1"/>
</dbReference>
<dbReference type="GO" id="GO:0016579">
    <property type="term" value="P:protein deubiquitination"/>
    <property type="evidence" value="ECO:0007669"/>
    <property type="project" value="InterPro"/>
</dbReference>
<dbReference type="Gramene" id="AET2Gv20684900.14">
    <property type="protein sequence ID" value="AET2Gv20684900.14"/>
    <property type="gene ID" value="AET2Gv20684900"/>
</dbReference>
<reference evidence="3" key="3">
    <citation type="journal article" date="2017" name="Nature">
        <title>Genome sequence of the progenitor of the wheat D genome Aegilops tauschii.</title>
        <authorList>
            <person name="Luo M.C."/>
            <person name="Gu Y.Q."/>
            <person name="Puiu D."/>
            <person name="Wang H."/>
            <person name="Twardziok S.O."/>
            <person name="Deal K.R."/>
            <person name="Huo N."/>
            <person name="Zhu T."/>
            <person name="Wang L."/>
            <person name="Wang Y."/>
            <person name="McGuire P.E."/>
            <person name="Liu S."/>
            <person name="Long H."/>
            <person name="Ramasamy R.K."/>
            <person name="Rodriguez J.C."/>
            <person name="Van S.L."/>
            <person name="Yuan L."/>
            <person name="Wang Z."/>
            <person name="Xia Z."/>
            <person name="Xiao L."/>
            <person name="Anderson O.D."/>
            <person name="Ouyang S."/>
            <person name="Liang Y."/>
            <person name="Zimin A.V."/>
            <person name="Pertea G."/>
            <person name="Qi P."/>
            <person name="Bennetzen J.L."/>
            <person name="Dai X."/>
            <person name="Dawson M.W."/>
            <person name="Muller H.G."/>
            <person name="Kugler K."/>
            <person name="Rivarola-Duarte L."/>
            <person name="Spannagl M."/>
            <person name="Mayer K.F.X."/>
            <person name="Lu F.H."/>
            <person name="Bevan M.W."/>
            <person name="Leroy P."/>
            <person name="Li P."/>
            <person name="You F.M."/>
            <person name="Sun Q."/>
            <person name="Liu Z."/>
            <person name="Lyons E."/>
            <person name="Wicker T."/>
            <person name="Salzberg S.L."/>
            <person name="Devos K.M."/>
            <person name="Dvorak J."/>
        </authorList>
    </citation>
    <scope>NUCLEOTIDE SEQUENCE [LARGE SCALE GENOMIC DNA]</scope>
    <source>
        <strain evidence="3">cv. AL8/78</strain>
    </source>
</reference>
<reference evidence="3" key="4">
    <citation type="submission" date="2019-03" db="UniProtKB">
        <authorList>
            <consortium name="EnsemblPlants"/>
        </authorList>
    </citation>
    <scope>IDENTIFICATION</scope>
</reference>
<dbReference type="PROSITE" id="PS00972">
    <property type="entry name" value="USP_1"/>
    <property type="match status" value="1"/>
</dbReference>
<keyword evidence="4" id="KW-1185">Reference proteome</keyword>
<sequence length="185" mass="20782">MGVAGLCRALNSSLGVQWLLRRFSSESERLYYTGGLQNLGNNCFLNVILQALASCDHFVSSLDDLLGSDDVLPEEQSERMPLILALSSLLKDLSRVRDQKIVLNPESVMHPLSCYVSHFNLTRQQDASEAFVHLLTSLRDEFSHCYVPYKSSLADITMFHSKVYKQREAVIGLREFSLLAPLSRG</sequence>
<dbReference type="InterPro" id="IPR038765">
    <property type="entry name" value="Papain-like_cys_pep_sf"/>
</dbReference>
<dbReference type="SUPFAM" id="SSF54001">
    <property type="entry name" value="Cysteine proteinases"/>
    <property type="match status" value="1"/>
</dbReference>
<dbReference type="Proteomes" id="UP000015105">
    <property type="component" value="Chromosome 2D"/>
</dbReference>
<reference evidence="4" key="2">
    <citation type="journal article" date="2017" name="Nat. Plants">
        <title>The Aegilops tauschii genome reveals multiple impacts of transposons.</title>
        <authorList>
            <person name="Zhao G."/>
            <person name="Zou C."/>
            <person name="Li K."/>
            <person name="Wang K."/>
            <person name="Li T."/>
            <person name="Gao L."/>
            <person name="Zhang X."/>
            <person name="Wang H."/>
            <person name="Yang Z."/>
            <person name="Liu X."/>
            <person name="Jiang W."/>
            <person name="Mao L."/>
            <person name="Kong X."/>
            <person name="Jiao Y."/>
            <person name="Jia J."/>
        </authorList>
    </citation>
    <scope>NUCLEOTIDE SEQUENCE [LARGE SCALE GENOMIC DNA]</scope>
    <source>
        <strain evidence="4">cv. AL8/78</strain>
    </source>
</reference>
<feature type="domain" description="USP" evidence="2">
    <location>
        <begin position="34"/>
        <end position="185"/>
    </location>
</feature>
<dbReference type="PANTHER" id="PTHR21646">
    <property type="entry name" value="UBIQUITIN CARBOXYL-TERMINAL HYDROLASE"/>
    <property type="match status" value="1"/>
</dbReference>
<dbReference type="EnsemblPlants" id="AET2Gv20684900.14">
    <property type="protein sequence ID" value="AET2Gv20684900.14"/>
    <property type="gene ID" value="AET2Gv20684900"/>
</dbReference>
<dbReference type="InterPro" id="IPR050185">
    <property type="entry name" value="Ub_carboxyl-term_hydrolase"/>
</dbReference>
<evidence type="ECO:0000259" key="2">
    <source>
        <dbReference type="PROSITE" id="PS50235"/>
    </source>
</evidence>
<reference evidence="3" key="5">
    <citation type="journal article" date="2021" name="G3 (Bethesda)">
        <title>Aegilops tauschii genome assembly Aet v5.0 features greater sequence contiguity and improved annotation.</title>
        <authorList>
            <person name="Wang L."/>
            <person name="Zhu T."/>
            <person name="Rodriguez J.C."/>
            <person name="Deal K.R."/>
            <person name="Dubcovsky J."/>
            <person name="McGuire P.E."/>
            <person name="Lux T."/>
            <person name="Spannagl M."/>
            <person name="Mayer K.F.X."/>
            <person name="Baldrich P."/>
            <person name="Meyers B.C."/>
            <person name="Huo N."/>
            <person name="Gu Y.Q."/>
            <person name="Zhou H."/>
            <person name="Devos K.M."/>
            <person name="Bennetzen J.L."/>
            <person name="Unver T."/>
            <person name="Budak H."/>
            <person name="Gulick P.J."/>
            <person name="Galiba G."/>
            <person name="Kalapos B."/>
            <person name="Nelson D.R."/>
            <person name="Li P."/>
            <person name="You F.M."/>
            <person name="Luo M.C."/>
            <person name="Dvorak J."/>
        </authorList>
    </citation>
    <scope>NUCLEOTIDE SEQUENCE [LARGE SCALE GENOMIC DNA]</scope>
    <source>
        <strain evidence="3">cv. AL8/78</strain>
    </source>
</reference>
<dbReference type="PROSITE" id="PS50235">
    <property type="entry name" value="USP_3"/>
    <property type="match status" value="1"/>
</dbReference>
<dbReference type="InterPro" id="IPR018200">
    <property type="entry name" value="USP_CS"/>
</dbReference>
<name>A0A453BZ95_AEGTS</name>